<dbReference type="GO" id="GO:0007165">
    <property type="term" value="P:signal transduction"/>
    <property type="evidence" value="ECO:0007669"/>
    <property type="project" value="UniProtKB-KW"/>
</dbReference>
<dbReference type="Gene3D" id="6.10.340.10">
    <property type="match status" value="1"/>
</dbReference>
<evidence type="ECO:0000256" key="4">
    <source>
        <dbReference type="ARBA" id="ARBA00022989"/>
    </source>
</evidence>
<keyword evidence="6 7" id="KW-0807">Transducer</keyword>
<sequence>MSKRKERNNGSIKRNLICIFIVAIIVIFSITTVLIGYILKKSITDVLLNKSIEIADEVKGSIELILDNDDSNEIEKLQNLVEEKSKKDNIAYAVIIDENIKAIAHSDKEKIGKVYDDDYTIDGVKNQKIQTSKFYADVQKYWTYDIMIPLEKNGTKYGALDIGIPISGIDSIINSFFKTQFILIIIAIIIISIIVIGALNKAFRSMKYIMNAIDRISEFNLEKDSELESLCEKNNEFGLISKSLLCMSEKIRKLVITIKSSADKVDEVSIELSSITNETVKSIECMENSVLEISKSAKSQSDDIQNEVIEINDLSYQIDNAIEKTNLAFDKIKNTSDLSKEGISIVKNLSSCSEKNKSISEEIQSIVYDVDFKAKEISSIVDIINDIAEQTNLLALNASIEAARAGENGKGFVVVAEEVKKLSEETSRFTNEIRDRINLVQEKSGHAVECVNENIAIVDENTNAVSDTNKIFNKLSEELIIINDNMSNIINYNQNMHFKKDSILGISQNISASSEETSAATDEIHTIAVTQAEEIKKLYGKVEDLQSYSQLLNKEVGEFKI</sequence>
<evidence type="ECO:0000313" key="10">
    <source>
        <dbReference type="EMBL" id="VYU60419.1"/>
    </source>
</evidence>
<comment type="subcellular location">
    <subcellularLocation>
        <location evidence="1">Cell membrane</location>
        <topology evidence="1">Multi-pass membrane protein</topology>
    </subcellularLocation>
</comment>
<accession>A0A6N3GA25</accession>
<organism evidence="10">
    <name type="scientific">Clostridium butyricum</name>
    <dbReference type="NCBI Taxonomy" id="1492"/>
    <lineage>
        <taxon>Bacteria</taxon>
        <taxon>Bacillati</taxon>
        <taxon>Bacillota</taxon>
        <taxon>Clostridia</taxon>
        <taxon>Eubacteriales</taxon>
        <taxon>Clostridiaceae</taxon>
        <taxon>Clostridium</taxon>
    </lineage>
</organism>
<evidence type="ECO:0000256" key="3">
    <source>
        <dbReference type="ARBA" id="ARBA00022692"/>
    </source>
</evidence>
<dbReference type="EMBL" id="CACRTU010000027">
    <property type="protein sequence ID" value="VYU60419.1"/>
    <property type="molecule type" value="Genomic_DNA"/>
</dbReference>
<keyword evidence="2" id="KW-1003">Cell membrane</keyword>
<dbReference type="Gene3D" id="1.10.287.950">
    <property type="entry name" value="Methyl-accepting chemotaxis protein"/>
    <property type="match status" value="1"/>
</dbReference>
<evidence type="ECO:0000256" key="7">
    <source>
        <dbReference type="PROSITE-ProRule" id="PRU00284"/>
    </source>
</evidence>
<dbReference type="RefSeq" id="WP_156737111.1">
    <property type="nucleotide sequence ID" value="NZ_CACRTU010000027.1"/>
</dbReference>
<protein>
    <submittedName>
        <fullName evidence="10">Methyl-accepting chemotaxis protein McpC</fullName>
    </submittedName>
</protein>
<dbReference type="Gene3D" id="3.30.450.20">
    <property type="entry name" value="PAS domain"/>
    <property type="match status" value="1"/>
</dbReference>
<evidence type="ECO:0000256" key="8">
    <source>
        <dbReference type="SAM" id="Phobius"/>
    </source>
</evidence>
<keyword evidence="4 8" id="KW-1133">Transmembrane helix</keyword>
<dbReference type="PANTHER" id="PTHR32089:SF112">
    <property type="entry name" value="LYSOZYME-LIKE PROTEIN-RELATED"/>
    <property type="match status" value="1"/>
</dbReference>
<proteinExistence type="predicted"/>
<dbReference type="PANTHER" id="PTHR32089">
    <property type="entry name" value="METHYL-ACCEPTING CHEMOTAXIS PROTEIN MCPB"/>
    <property type="match status" value="1"/>
</dbReference>
<keyword evidence="5 8" id="KW-0472">Membrane</keyword>
<dbReference type="InterPro" id="IPR033463">
    <property type="entry name" value="sCache_3"/>
</dbReference>
<feature type="domain" description="Methyl-accepting transducer" evidence="9">
    <location>
        <begin position="275"/>
        <end position="525"/>
    </location>
</feature>
<dbReference type="SUPFAM" id="SSF103190">
    <property type="entry name" value="Sensory domain-like"/>
    <property type="match status" value="1"/>
</dbReference>
<dbReference type="Pfam" id="PF00015">
    <property type="entry name" value="MCPsignal"/>
    <property type="match status" value="1"/>
</dbReference>
<evidence type="ECO:0000256" key="6">
    <source>
        <dbReference type="ARBA" id="ARBA00023224"/>
    </source>
</evidence>
<evidence type="ECO:0000256" key="5">
    <source>
        <dbReference type="ARBA" id="ARBA00023136"/>
    </source>
</evidence>
<gene>
    <name evidence="10" type="primary">mcpC_3</name>
    <name evidence="10" type="ORF">CBLFYP62_02955</name>
</gene>
<dbReference type="PROSITE" id="PS50111">
    <property type="entry name" value="CHEMOTAXIS_TRANSDUC_2"/>
    <property type="match status" value="1"/>
</dbReference>
<dbReference type="SMART" id="SM00283">
    <property type="entry name" value="MA"/>
    <property type="match status" value="1"/>
</dbReference>
<reference evidence="10" key="1">
    <citation type="submission" date="2019-11" db="EMBL/GenBank/DDBJ databases">
        <authorList>
            <person name="Feng L."/>
        </authorList>
    </citation>
    <scope>NUCLEOTIDE SEQUENCE</scope>
    <source>
        <strain evidence="10">CButyricumLFYP62</strain>
    </source>
</reference>
<dbReference type="GO" id="GO:0005886">
    <property type="term" value="C:plasma membrane"/>
    <property type="evidence" value="ECO:0007669"/>
    <property type="project" value="UniProtKB-SubCell"/>
</dbReference>
<evidence type="ECO:0000256" key="2">
    <source>
        <dbReference type="ARBA" id="ARBA00022475"/>
    </source>
</evidence>
<evidence type="ECO:0000256" key="1">
    <source>
        <dbReference type="ARBA" id="ARBA00004651"/>
    </source>
</evidence>
<dbReference type="Pfam" id="PF17203">
    <property type="entry name" value="sCache_3_2"/>
    <property type="match status" value="1"/>
</dbReference>
<dbReference type="AlphaFoldDB" id="A0A6N3GA25"/>
<evidence type="ECO:0000259" key="9">
    <source>
        <dbReference type="PROSITE" id="PS50111"/>
    </source>
</evidence>
<feature type="transmembrane region" description="Helical" evidence="8">
    <location>
        <begin position="16"/>
        <end position="39"/>
    </location>
</feature>
<dbReference type="SUPFAM" id="SSF58104">
    <property type="entry name" value="Methyl-accepting chemotaxis protein (MCP) signaling domain"/>
    <property type="match status" value="1"/>
</dbReference>
<dbReference type="InterPro" id="IPR029151">
    <property type="entry name" value="Sensor-like_sf"/>
</dbReference>
<dbReference type="InterPro" id="IPR004089">
    <property type="entry name" value="MCPsignal_dom"/>
</dbReference>
<keyword evidence="3 8" id="KW-0812">Transmembrane</keyword>
<feature type="transmembrane region" description="Helical" evidence="8">
    <location>
        <begin position="181"/>
        <end position="200"/>
    </location>
</feature>
<name>A0A6N3GA25_CLOBU</name>